<feature type="region of interest" description="Disordered" evidence="5">
    <location>
        <begin position="387"/>
        <end position="435"/>
    </location>
</feature>
<evidence type="ECO:0000313" key="9">
    <source>
        <dbReference type="Proteomes" id="UP000600946"/>
    </source>
</evidence>
<feature type="transmembrane region" description="Helical" evidence="6">
    <location>
        <begin position="114"/>
        <end position="130"/>
    </location>
</feature>
<name>A0ABQ2ZKZ8_9ACTN</name>
<comment type="caution">
    <text evidence="8">The sequence shown here is derived from an EMBL/GenBank/DDBJ whole genome shotgun (WGS) entry which is preliminary data.</text>
</comment>
<keyword evidence="2 6" id="KW-0812">Transmembrane</keyword>
<dbReference type="EMBL" id="BMUU01000001">
    <property type="protein sequence ID" value="GGY16517.1"/>
    <property type="molecule type" value="Genomic_DNA"/>
</dbReference>
<feature type="transmembrane region" description="Helical" evidence="6">
    <location>
        <begin position="161"/>
        <end position="182"/>
    </location>
</feature>
<evidence type="ECO:0000256" key="3">
    <source>
        <dbReference type="ARBA" id="ARBA00022989"/>
    </source>
</evidence>
<keyword evidence="3 6" id="KW-1133">Transmembrane helix</keyword>
<gene>
    <name evidence="8" type="ORF">GCM10010326_05680</name>
</gene>
<feature type="domain" description="Integral membrane bound transporter" evidence="7">
    <location>
        <begin position="53"/>
        <end position="174"/>
    </location>
</feature>
<evidence type="ECO:0000256" key="4">
    <source>
        <dbReference type="ARBA" id="ARBA00023136"/>
    </source>
</evidence>
<evidence type="ECO:0000256" key="1">
    <source>
        <dbReference type="ARBA" id="ARBA00004141"/>
    </source>
</evidence>
<dbReference type="GeneID" id="96288592"/>
<accession>A0ABQ2ZKZ8</accession>
<dbReference type="InterPro" id="IPR049453">
    <property type="entry name" value="Memb_transporter_dom"/>
</dbReference>
<reference evidence="9" key="1">
    <citation type="journal article" date="2019" name="Int. J. Syst. Evol. Microbiol.">
        <title>The Global Catalogue of Microorganisms (GCM) 10K type strain sequencing project: providing services to taxonomists for standard genome sequencing and annotation.</title>
        <authorList>
            <consortium name="The Broad Institute Genomics Platform"/>
            <consortium name="The Broad Institute Genome Sequencing Center for Infectious Disease"/>
            <person name="Wu L."/>
            <person name="Ma J."/>
        </authorList>
    </citation>
    <scope>NUCLEOTIDE SEQUENCE [LARGE SCALE GENOMIC DNA]</scope>
    <source>
        <strain evidence="9">JCM 4594</strain>
    </source>
</reference>
<evidence type="ECO:0000313" key="8">
    <source>
        <dbReference type="EMBL" id="GGY16517.1"/>
    </source>
</evidence>
<feature type="compositionally biased region" description="Acidic residues" evidence="5">
    <location>
        <begin position="404"/>
        <end position="422"/>
    </location>
</feature>
<evidence type="ECO:0000256" key="2">
    <source>
        <dbReference type="ARBA" id="ARBA00022692"/>
    </source>
</evidence>
<dbReference type="RefSeq" id="WP_190026050.1">
    <property type="nucleotide sequence ID" value="NZ_BMUU01000001.1"/>
</dbReference>
<evidence type="ECO:0000256" key="6">
    <source>
        <dbReference type="SAM" id="Phobius"/>
    </source>
</evidence>
<proteinExistence type="predicted"/>
<dbReference type="Proteomes" id="UP000600946">
    <property type="component" value="Unassembled WGS sequence"/>
</dbReference>
<protein>
    <recommendedName>
        <fullName evidence="7">Integral membrane bound transporter domain-containing protein</fullName>
    </recommendedName>
</protein>
<keyword evidence="4 6" id="KW-0472">Membrane</keyword>
<evidence type="ECO:0000256" key="5">
    <source>
        <dbReference type="SAM" id="MobiDB-lite"/>
    </source>
</evidence>
<feature type="transmembrane region" description="Helical" evidence="6">
    <location>
        <begin position="92"/>
        <end position="108"/>
    </location>
</feature>
<sequence length="435" mass="47140">MRDLSQAVVQWKQWAVWEGAAVGRSARRALSGPGPERDTAVQALKAAAAALIAWALAGWWWKAPMAMLAPWTAIFLVQSTVYRSLKSALQQFVVVVMGTLLAAGAGVLTGNSMLAMIIALPVAMLFGSYARFGAQGLNAPTAALFVLVYGTYSGFDILHRFLETLLGAAIGLAVNALVLPPVHSRSVRHLRTHLPAESAALLHAVADGLGEDGLTQDAAQTWHDRAWRLTDRVTELRTARSWSDESFRLNPGRKLRRSTPLPPAADWDFTWDRITHHIEAITRTLAEAAGGSGRSALPDTAPPVVAELLRAAGDVCELDDTLEDSDLEGADADEATRRRNSDRRAALRRAYAAQSELGSMFRARSDENLDHFAAVTADTIRLLSDLSSVAGREPDDEAARKEDEQAEQEAVEQEAAEQEAVEQEAAGQDAQERDH</sequence>
<dbReference type="Pfam" id="PF13515">
    <property type="entry name" value="FUSC_2"/>
    <property type="match status" value="1"/>
</dbReference>
<evidence type="ECO:0000259" key="7">
    <source>
        <dbReference type="Pfam" id="PF13515"/>
    </source>
</evidence>
<comment type="subcellular location">
    <subcellularLocation>
        <location evidence="1">Membrane</location>
        <topology evidence="1">Multi-pass membrane protein</topology>
    </subcellularLocation>
</comment>
<organism evidence="8 9">
    <name type="scientific">Streptomyces xanthochromogenes</name>
    <dbReference type="NCBI Taxonomy" id="67384"/>
    <lineage>
        <taxon>Bacteria</taxon>
        <taxon>Bacillati</taxon>
        <taxon>Actinomycetota</taxon>
        <taxon>Actinomycetes</taxon>
        <taxon>Kitasatosporales</taxon>
        <taxon>Streptomycetaceae</taxon>
        <taxon>Streptomyces</taxon>
    </lineage>
</organism>
<keyword evidence="9" id="KW-1185">Reference proteome</keyword>